<dbReference type="AlphaFoldDB" id="A0AAE1DYZ1"/>
<dbReference type="EMBL" id="JAWDGP010001823">
    <property type="protein sequence ID" value="KAK3787922.1"/>
    <property type="molecule type" value="Genomic_DNA"/>
</dbReference>
<sequence>MGKNSYLLKAIRDNDVTGVKRLLASGKFLINGHGFSENPPLIECVRPEGSEIDKRCDILKALITYGADVNIAAPSERRLTAAMWAAMTGMTEFLAILGESEADFGIASRDGDTALLLAVENEKLDVVKYLGQHMSLPALNHRNEEGVNALILATSNPGTFSGCCLRALIAAGVDLELRDKGGRTALMHAIYESNSPAVEILLHSGADANAITGSGKTPLTIALKYKYFGYTNSLKLMRHGGNPALTRVDRAHLHYMVYRRIKVMIKALVMNGFPPVDVKCQRMISSKVHVTNVHLPPVSPLAAALLLGRTDIARYLIVNNFFTNYDVTRLCSDSGIRHLLGSQRSRLQRRFRRRKLRSDSLEILDFLSKKPLPLFTLSKVAVSAALTQDMAAEPSSSGTGTGTRTGRKEWDFGLSFREKVSYLGLPPALKRELLHQTSSAGICERCWDEIVLDEKERFEPCSCGYCEGEISSGDDSD</sequence>
<comment type="caution">
    <text evidence="2">The sequence shown here is derived from an EMBL/GenBank/DDBJ whole genome shotgun (WGS) entry which is preliminary data.</text>
</comment>
<dbReference type="InterPro" id="IPR051616">
    <property type="entry name" value="Cul2-RING_E3_ligase_SR"/>
</dbReference>
<organism evidence="2 3">
    <name type="scientific">Elysia crispata</name>
    <name type="common">lettuce slug</name>
    <dbReference type="NCBI Taxonomy" id="231223"/>
    <lineage>
        <taxon>Eukaryota</taxon>
        <taxon>Metazoa</taxon>
        <taxon>Spiralia</taxon>
        <taxon>Lophotrochozoa</taxon>
        <taxon>Mollusca</taxon>
        <taxon>Gastropoda</taxon>
        <taxon>Heterobranchia</taxon>
        <taxon>Euthyneura</taxon>
        <taxon>Panpulmonata</taxon>
        <taxon>Sacoglossa</taxon>
        <taxon>Placobranchoidea</taxon>
        <taxon>Plakobranchidae</taxon>
        <taxon>Elysia</taxon>
    </lineage>
</organism>
<keyword evidence="3" id="KW-1185">Reference proteome</keyword>
<evidence type="ECO:0008006" key="4">
    <source>
        <dbReference type="Google" id="ProtNLM"/>
    </source>
</evidence>
<dbReference type="PROSITE" id="PS50088">
    <property type="entry name" value="ANK_REPEAT"/>
    <property type="match status" value="1"/>
</dbReference>
<evidence type="ECO:0000313" key="2">
    <source>
        <dbReference type="EMBL" id="KAK3787922.1"/>
    </source>
</evidence>
<dbReference type="InterPro" id="IPR036770">
    <property type="entry name" value="Ankyrin_rpt-contain_sf"/>
</dbReference>
<gene>
    <name evidence="2" type="ORF">RRG08_020369</name>
</gene>
<reference evidence="2" key="1">
    <citation type="journal article" date="2023" name="G3 (Bethesda)">
        <title>A reference genome for the long-term kleptoplast-retaining sea slug Elysia crispata morphotype clarki.</title>
        <authorList>
            <person name="Eastman K.E."/>
            <person name="Pendleton A.L."/>
            <person name="Shaikh M.A."/>
            <person name="Suttiyut T."/>
            <person name="Ogas R."/>
            <person name="Tomko P."/>
            <person name="Gavelis G."/>
            <person name="Widhalm J.R."/>
            <person name="Wisecaver J.H."/>
        </authorList>
    </citation>
    <scope>NUCLEOTIDE SEQUENCE</scope>
    <source>
        <strain evidence="2">ECLA1</strain>
    </source>
</reference>
<dbReference type="Pfam" id="PF12796">
    <property type="entry name" value="Ank_2"/>
    <property type="match status" value="2"/>
</dbReference>
<name>A0AAE1DYZ1_9GAST</name>
<dbReference type="Proteomes" id="UP001283361">
    <property type="component" value="Unassembled WGS sequence"/>
</dbReference>
<keyword evidence="1" id="KW-0040">ANK repeat</keyword>
<dbReference type="Gene3D" id="1.25.40.20">
    <property type="entry name" value="Ankyrin repeat-containing domain"/>
    <property type="match status" value="2"/>
</dbReference>
<evidence type="ECO:0000313" key="3">
    <source>
        <dbReference type="Proteomes" id="UP001283361"/>
    </source>
</evidence>
<proteinExistence type="predicted"/>
<dbReference type="SUPFAM" id="SSF48403">
    <property type="entry name" value="Ankyrin repeat"/>
    <property type="match status" value="1"/>
</dbReference>
<dbReference type="InterPro" id="IPR002110">
    <property type="entry name" value="Ankyrin_rpt"/>
</dbReference>
<protein>
    <recommendedName>
        <fullName evidence="4">Ankyrin repeat protein</fullName>
    </recommendedName>
</protein>
<accession>A0AAE1DYZ1</accession>
<feature type="repeat" description="ANK" evidence="1">
    <location>
        <begin position="181"/>
        <end position="213"/>
    </location>
</feature>
<dbReference type="PANTHER" id="PTHR46224">
    <property type="entry name" value="ANKYRIN REPEAT FAMILY PROTEIN"/>
    <property type="match status" value="1"/>
</dbReference>
<dbReference type="PROSITE" id="PS50297">
    <property type="entry name" value="ANK_REP_REGION"/>
    <property type="match status" value="1"/>
</dbReference>
<dbReference type="SMART" id="SM00248">
    <property type="entry name" value="ANK"/>
    <property type="match status" value="6"/>
</dbReference>
<evidence type="ECO:0000256" key="1">
    <source>
        <dbReference type="PROSITE-ProRule" id="PRU00023"/>
    </source>
</evidence>